<evidence type="ECO:0000313" key="2">
    <source>
        <dbReference type="Proteomes" id="UP000183496"/>
    </source>
</evidence>
<dbReference type="EMBL" id="FOFY01000007">
    <property type="protein sequence ID" value="SEQ93708.1"/>
    <property type="molecule type" value="Genomic_DNA"/>
</dbReference>
<dbReference type="KEGG" id="mpw:MPR_1346"/>
<dbReference type="InterPro" id="IPR032675">
    <property type="entry name" value="LRR_dom_sf"/>
</dbReference>
<dbReference type="SUPFAM" id="SSF52058">
    <property type="entry name" value="L domain-like"/>
    <property type="match status" value="1"/>
</dbReference>
<evidence type="ECO:0000313" key="1">
    <source>
        <dbReference type="EMBL" id="SEQ93708.1"/>
    </source>
</evidence>
<dbReference type="AlphaFoldDB" id="A0AAJ4W466"/>
<accession>A0AAJ4W466</accession>
<name>A0AAJ4W466_MYRPR</name>
<dbReference type="RefSeq" id="WP_041890560.1">
    <property type="nucleotide sequence ID" value="NZ_CP010817.1"/>
</dbReference>
<dbReference type="Proteomes" id="UP000183496">
    <property type="component" value="Unassembled WGS sequence"/>
</dbReference>
<comment type="caution">
    <text evidence="1">The sequence shown here is derived from an EMBL/GenBank/DDBJ whole genome shotgun (WGS) entry which is preliminary data.</text>
</comment>
<dbReference type="Gene3D" id="3.80.10.10">
    <property type="entry name" value="Ribonuclease Inhibitor"/>
    <property type="match status" value="1"/>
</dbReference>
<organism evidence="1 2">
    <name type="scientific">Myroides profundi</name>
    <dbReference type="NCBI Taxonomy" id="480520"/>
    <lineage>
        <taxon>Bacteria</taxon>
        <taxon>Pseudomonadati</taxon>
        <taxon>Bacteroidota</taxon>
        <taxon>Flavobacteriia</taxon>
        <taxon>Flavobacteriales</taxon>
        <taxon>Flavobacteriaceae</taxon>
        <taxon>Myroides</taxon>
    </lineage>
</organism>
<gene>
    <name evidence="1" type="ORF">SAMN04488089_107162</name>
</gene>
<sequence>MKNLIITPSELLNIELNSLDDNTDYLDHLLESKFFEYNYPLGQISLYDSDKTQVLLEHTTQEKINQYLKGKKLESLKITSLYPDQNLPYDIDSIDLLILHGNSLNTCALDKKHQFYSLANQIKNVLPLSNFIENINERIELENNLFKLYDKVLDFKQDFISDDLIEFIRNKNIKQLEIGWFFLSENDYNKIASLDLEVFCLQYSFTKQIKILPKQITDLVVLGNSIKSLNEIHYKKLKLSNIDFSGNSISDLIKLSDFNKILETLALANNLITQVDFTNTNKSLNLLDLSVNQITNEGLIIPEPCNNITFLDLRYNKIKVNLDFLFKIDKYFPNLEYIDLTGNEFTNAFTKGVLGSMIDENQIQAIKDYLDLIEFNESLCFQDIEKQINNYNRHCYLKLEWTILNSSTQLLIKELQFYLDNYLKQLSEDERYFFAEGVYINLYHKNISIVLNSTKDTITLEIYSSDLAMTKDYFYKYLELMHFVVFDVTHQYLLPTLQTSNNISDLADFFKKVYRIDAKLKQKKTAGYLVELDNKTNRYTLLVNQTQDYNDTRVDIDRVMFAIVSSKSVIVYTLSDNNTISNYILDKKDKRLNSLTLRKADDKEKYKTTLLNPYLSHKPFQDIDAYVDGEIKKKFNLIINPLYIYQDQDQPGVLYLNTDNYKVDPNNKKTEHSSEIKIQKAELLFVSKSND</sequence>
<protein>
    <submittedName>
        <fullName evidence="1">Uncharacterized protein</fullName>
    </submittedName>
</protein>
<reference evidence="1 2" key="1">
    <citation type="submission" date="2016-10" db="EMBL/GenBank/DDBJ databases">
        <authorList>
            <person name="Varghese N."/>
            <person name="Submissions S."/>
        </authorList>
    </citation>
    <scope>NUCLEOTIDE SEQUENCE [LARGE SCALE GENOMIC DNA]</scope>
    <source>
        <strain evidence="2">DSM 19823 / KCTC 23066 / CCTCC M 208030 / D25</strain>
    </source>
</reference>
<proteinExistence type="predicted"/>
<keyword evidence="2" id="KW-1185">Reference proteome</keyword>